<keyword evidence="5" id="KW-1185">Reference proteome</keyword>
<dbReference type="PANTHER" id="PTHR31941:SF1">
    <property type="entry name" value="CYTOSKELETAL SIGNALING PROTEIN SLM1"/>
    <property type="match status" value="1"/>
</dbReference>
<dbReference type="PANTHER" id="PTHR31941">
    <property type="entry name" value="CYTOSKELETAL SIGNALING PROTEIN SLM1"/>
    <property type="match status" value="1"/>
</dbReference>
<dbReference type="OrthoDB" id="5598057at2759"/>
<comment type="caution">
    <text evidence="4">The sequence shown here is derived from an EMBL/GenBank/DDBJ whole genome shotgun (WGS) entry which is preliminary data.</text>
</comment>
<keyword evidence="1" id="KW-0597">Phosphoprotein</keyword>
<name>A0A8H5F9A8_9AGAR</name>
<evidence type="ECO:0000259" key="2">
    <source>
        <dbReference type="Pfam" id="PF20399"/>
    </source>
</evidence>
<evidence type="ECO:0000256" key="1">
    <source>
        <dbReference type="ARBA" id="ARBA00022553"/>
    </source>
</evidence>
<feature type="domain" description="SLM1/RGC1-like BAR-like" evidence="3">
    <location>
        <begin position="1"/>
        <end position="53"/>
    </location>
</feature>
<dbReference type="Gene3D" id="2.30.29.30">
    <property type="entry name" value="Pleckstrin-homology domain (PH domain)/Phosphotyrosine-binding domain (PTB)"/>
    <property type="match status" value="1"/>
</dbReference>
<dbReference type="Pfam" id="PF20399">
    <property type="entry name" value="PH_20"/>
    <property type="match status" value="1"/>
</dbReference>
<evidence type="ECO:0000313" key="5">
    <source>
        <dbReference type="Proteomes" id="UP000541558"/>
    </source>
</evidence>
<gene>
    <name evidence="4" type="ORF">D9611_015112</name>
</gene>
<feature type="domain" description="SLM1/RGC1-like PH" evidence="2">
    <location>
        <begin position="64"/>
        <end position="127"/>
    </location>
</feature>
<accession>A0A8H5F9A8</accession>
<evidence type="ECO:0000259" key="3">
    <source>
        <dbReference type="Pfam" id="PF20400"/>
    </source>
</evidence>
<proteinExistence type="predicted"/>
<dbReference type="InterPro" id="IPR011993">
    <property type="entry name" value="PH-like_dom_sf"/>
</dbReference>
<evidence type="ECO:0000313" key="4">
    <source>
        <dbReference type="EMBL" id="KAF5327943.1"/>
    </source>
</evidence>
<dbReference type="InterPro" id="IPR046869">
    <property type="entry name" value="SLM1/RGC1-like_PH"/>
</dbReference>
<sequence>MQQNSAHFEEGIVRSIQSAWATFSEWHSRATQAEMAIYDSLAEHMASLTPEREDAVEGPEFIVYPLKDDPSVVPVHTGNLERKSSFTRSYKGYYVLTPAGFLHEFASSDPGVAGALTPSFSLFLPNWEEGWDGDC</sequence>
<dbReference type="AlphaFoldDB" id="A0A8H5F9A8"/>
<reference evidence="4 5" key="1">
    <citation type="journal article" date="2020" name="ISME J.">
        <title>Uncovering the hidden diversity of litter-decomposition mechanisms in mushroom-forming fungi.</title>
        <authorList>
            <person name="Floudas D."/>
            <person name="Bentzer J."/>
            <person name="Ahren D."/>
            <person name="Johansson T."/>
            <person name="Persson P."/>
            <person name="Tunlid A."/>
        </authorList>
    </citation>
    <scope>NUCLEOTIDE SEQUENCE [LARGE SCALE GENOMIC DNA]</scope>
    <source>
        <strain evidence="4 5">CBS 175.51</strain>
    </source>
</reference>
<dbReference type="InterPro" id="IPR046868">
    <property type="entry name" value="BAR_4"/>
</dbReference>
<dbReference type="EMBL" id="JAACJK010000160">
    <property type="protein sequence ID" value="KAF5327943.1"/>
    <property type="molecule type" value="Genomic_DNA"/>
</dbReference>
<organism evidence="4 5">
    <name type="scientific">Ephemerocybe angulata</name>
    <dbReference type="NCBI Taxonomy" id="980116"/>
    <lineage>
        <taxon>Eukaryota</taxon>
        <taxon>Fungi</taxon>
        <taxon>Dikarya</taxon>
        <taxon>Basidiomycota</taxon>
        <taxon>Agaricomycotina</taxon>
        <taxon>Agaricomycetes</taxon>
        <taxon>Agaricomycetidae</taxon>
        <taxon>Agaricales</taxon>
        <taxon>Agaricineae</taxon>
        <taxon>Psathyrellaceae</taxon>
        <taxon>Ephemerocybe</taxon>
    </lineage>
</organism>
<dbReference type="Pfam" id="PF20400">
    <property type="entry name" value="BAR_4"/>
    <property type="match status" value="1"/>
</dbReference>
<protein>
    <submittedName>
        <fullName evidence="4">Uncharacterized protein</fullName>
    </submittedName>
</protein>
<dbReference type="Proteomes" id="UP000541558">
    <property type="component" value="Unassembled WGS sequence"/>
</dbReference>